<dbReference type="SUPFAM" id="SSF81383">
    <property type="entry name" value="F-box domain"/>
    <property type="match status" value="1"/>
</dbReference>
<evidence type="ECO:0000313" key="3">
    <source>
        <dbReference type="EnsemblPlants" id="QL08p011993:mrna"/>
    </source>
</evidence>
<evidence type="ECO:0000259" key="2">
    <source>
        <dbReference type="SMART" id="SM00579"/>
    </source>
</evidence>
<dbReference type="Proteomes" id="UP000594261">
    <property type="component" value="Chromosome 8"/>
</dbReference>
<feature type="domain" description="F-box" evidence="1">
    <location>
        <begin position="11"/>
        <end position="52"/>
    </location>
</feature>
<dbReference type="InterPro" id="IPR036047">
    <property type="entry name" value="F-box-like_dom_sf"/>
</dbReference>
<name>A0A7N2MAE3_QUELO</name>
<dbReference type="Pfam" id="PF00646">
    <property type="entry name" value="F-box"/>
    <property type="match status" value="1"/>
</dbReference>
<dbReference type="GeneID" id="115956390"/>
<reference evidence="3" key="2">
    <citation type="submission" date="2021-01" db="UniProtKB">
        <authorList>
            <consortium name="EnsemblPlants"/>
        </authorList>
    </citation>
    <scope>IDENTIFICATION</scope>
</reference>
<dbReference type="CDD" id="cd22160">
    <property type="entry name" value="F-box_AtFBL13-like"/>
    <property type="match status" value="1"/>
</dbReference>
<dbReference type="InterPro" id="IPR032675">
    <property type="entry name" value="LRR_dom_sf"/>
</dbReference>
<dbReference type="InterPro" id="IPR050232">
    <property type="entry name" value="FBL13/AtMIF1-like"/>
</dbReference>
<evidence type="ECO:0008006" key="5">
    <source>
        <dbReference type="Google" id="ProtNLM"/>
    </source>
</evidence>
<dbReference type="InParanoid" id="A0A7N2MAE3"/>
<reference evidence="3 4" key="1">
    <citation type="journal article" date="2016" name="G3 (Bethesda)">
        <title>First Draft Assembly and Annotation of the Genome of a California Endemic Oak Quercus lobata Nee (Fagaceae).</title>
        <authorList>
            <person name="Sork V.L."/>
            <person name="Fitz-Gibbon S.T."/>
            <person name="Puiu D."/>
            <person name="Crepeau M."/>
            <person name="Gugger P.F."/>
            <person name="Sherman R."/>
            <person name="Stevens K."/>
            <person name="Langley C.H."/>
            <person name="Pellegrini M."/>
            <person name="Salzberg S.L."/>
        </authorList>
    </citation>
    <scope>NUCLEOTIDE SEQUENCE [LARGE SCALE GENOMIC DNA]</scope>
    <source>
        <strain evidence="3 4">cv. SW786</strain>
    </source>
</reference>
<dbReference type="InterPro" id="IPR053781">
    <property type="entry name" value="F-box_AtFBL13-like"/>
</dbReference>
<gene>
    <name evidence="3" type="primary">LOC115956390</name>
</gene>
<dbReference type="RefSeq" id="XP_030930647.1">
    <property type="nucleotide sequence ID" value="XM_031074787.1"/>
</dbReference>
<dbReference type="SUPFAM" id="SSF52047">
    <property type="entry name" value="RNI-like"/>
    <property type="match status" value="1"/>
</dbReference>
<accession>A0A7N2MAE3</accession>
<dbReference type="PANTHER" id="PTHR31900">
    <property type="entry name" value="F-BOX/RNI SUPERFAMILY PROTEIN-RELATED"/>
    <property type="match status" value="1"/>
</dbReference>
<evidence type="ECO:0000313" key="4">
    <source>
        <dbReference type="Proteomes" id="UP000594261"/>
    </source>
</evidence>
<dbReference type="AlphaFoldDB" id="A0A7N2MAE3"/>
<proteinExistence type="predicted"/>
<protein>
    <recommendedName>
        <fullName evidence="5">F-box protein</fullName>
    </recommendedName>
</protein>
<keyword evidence="4" id="KW-1185">Reference proteome</keyword>
<dbReference type="Pfam" id="PF23622">
    <property type="entry name" value="LRR_At1g61320_AtMIF1"/>
    <property type="match status" value="1"/>
</dbReference>
<dbReference type="Gene3D" id="3.80.10.10">
    <property type="entry name" value="Ribonuclease Inhibitor"/>
    <property type="match status" value="1"/>
</dbReference>
<dbReference type="EMBL" id="LRBV02000008">
    <property type="status" value="NOT_ANNOTATED_CDS"/>
    <property type="molecule type" value="Genomic_DNA"/>
</dbReference>
<feature type="domain" description="FBD" evidence="2">
    <location>
        <begin position="387"/>
        <end position="464"/>
    </location>
</feature>
<organism evidence="3 4">
    <name type="scientific">Quercus lobata</name>
    <name type="common">Valley oak</name>
    <dbReference type="NCBI Taxonomy" id="97700"/>
    <lineage>
        <taxon>Eukaryota</taxon>
        <taxon>Viridiplantae</taxon>
        <taxon>Streptophyta</taxon>
        <taxon>Embryophyta</taxon>
        <taxon>Tracheophyta</taxon>
        <taxon>Spermatophyta</taxon>
        <taxon>Magnoliopsida</taxon>
        <taxon>eudicotyledons</taxon>
        <taxon>Gunneridae</taxon>
        <taxon>Pentapetalae</taxon>
        <taxon>rosids</taxon>
        <taxon>fabids</taxon>
        <taxon>Fagales</taxon>
        <taxon>Fagaceae</taxon>
        <taxon>Quercus</taxon>
    </lineage>
</organism>
<dbReference type="OMA" id="FEAEIKH"/>
<dbReference type="SMART" id="SM00579">
    <property type="entry name" value="FBD"/>
    <property type="match status" value="1"/>
</dbReference>
<dbReference type="EnsemblPlants" id="QL08p011993:mrna">
    <property type="protein sequence ID" value="QL08p011993:mrna"/>
    <property type="gene ID" value="QL08p011993"/>
</dbReference>
<dbReference type="InterPro" id="IPR001810">
    <property type="entry name" value="F-box_dom"/>
</dbReference>
<sequence>MADNMDMFRKLSEHLILIIISFLPFKEAVRTSVLSKRWRYIWHGTRNIEFDERAFVDFRDSQEMQASQRRGFMDFALQWIQNYQGRDIDKFQLTLSKPENFNGDIQRCISFAITHNVKGLGLDFSDPTWAEDNLDNHAALLDLPLNVFGHVFLESIKLFSCNFRNSNFMNFRALKQVSFGWLELSLSFIEALLKNCPLLESLSLKKCWNLDHLKISGQNLKLKSFVADNCSLISDEIVIDAPYLRFFKYSGKMAHFEIEIHRSHMEEADLDFGIEFEHYDGIGTDLYNLLNQLYPVKVLTVCSFMLQFLPLGDEPVRMGFDMRIKHLTLKTCVHPFEFIGIRFLLNSSPYLETLTLDIGPRRIFGGYRPPVRVNFNRFWLERSIKYKCVKESLKVVEAKGFKGTMHELSLLAHMIIYGRVLERVDVTVSKEEGDNGGNENRYREIANAMLEFPRASPILQISIK</sequence>
<dbReference type="SMART" id="SM00256">
    <property type="entry name" value="FBOX"/>
    <property type="match status" value="1"/>
</dbReference>
<dbReference type="PANTHER" id="PTHR31900:SF34">
    <property type="entry name" value="EMB|CAB62440.1-RELATED"/>
    <property type="match status" value="1"/>
</dbReference>
<dbReference type="KEGG" id="qlo:115956390"/>
<dbReference type="InterPro" id="IPR055357">
    <property type="entry name" value="LRR_At1g61320_AtMIF1"/>
</dbReference>
<dbReference type="InterPro" id="IPR006566">
    <property type="entry name" value="FBD"/>
</dbReference>
<dbReference type="OrthoDB" id="673865at2759"/>
<dbReference type="FunCoup" id="A0A7N2MAE3">
    <property type="interactions" value="230"/>
</dbReference>
<evidence type="ECO:0000259" key="1">
    <source>
        <dbReference type="SMART" id="SM00256"/>
    </source>
</evidence>
<dbReference type="Gramene" id="QL08p011993:mrna">
    <property type="protein sequence ID" value="QL08p011993:mrna"/>
    <property type="gene ID" value="QL08p011993"/>
</dbReference>